<keyword evidence="3 11" id="KW-0132">Cell division</keyword>
<dbReference type="Proteomes" id="UP000184550">
    <property type="component" value="Unassembled WGS sequence"/>
</dbReference>
<dbReference type="AlphaFoldDB" id="A0A7Z9C042"/>
<evidence type="ECO:0000313" key="12">
    <source>
        <dbReference type="Proteomes" id="UP000184550"/>
    </source>
</evidence>
<evidence type="ECO:0000256" key="5">
    <source>
        <dbReference type="ARBA" id="ARBA00022989"/>
    </source>
</evidence>
<keyword evidence="5 9" id="KW-1133">Transmembrane helix</keyword>
<proteinExistence type="predicted"/>
<keyword evidence="7" id="KW-0131">Cell cycle</keyword>
<name>A0A7Z9C042_9CYAN</name>
<feature type="domain" description="POTRA" evidence="10">
    <location>
        <begin position="56"/>
        <end position="125"/>
    </location>
</feature>
<evidence type="ECO:0000256" key="1">
    <source>
        <dbReference type="ARBA" id="ARBA00004370"/>
    </source>
</evidence>
<dbReference type="OrthoDB" id="527430at2"/>
<dbReference type="PROSITE" id="PS51779">
    <property type="entry name" value="POTRA"/>
    <property type="match status" value="1"/>
</dbReference>
<evidence type="ECO:0000313" key="11">
    <source>
        <dbReference type="EMBL" id="VXD25319.1"/>
    </source>
</evidence>
<feature type="region of interest" description="Disordered" evidence="8">
    <location>
        <begin position="263"/>
        <end position="284"/>
    </location>
</feature>
<keyword evidence="2" id="KW-1003">Cell membrane</keyword>
<accession>A0A7Z9C042</accession>
<dbReference type="InterPro" id="IPR050487">
    <property type="entry name" value="FtsQ_DivIB"/>
</dbReference>
<feature type="transmembrane region" description="Helical" evidence="9">
    <location>
        <begin position="30"/>
        <end position="48"/>
    </location>
</feature>
<gene>
    <name evidence="11" type="ORF">PL8927_860020</name>
</gene>
<organism evidence="11 12">
    <name type="scientific">Planktothrix serta PCC 8927</name>
    <dbReference type="NCBI Taxonomy" id="671068"/>
    <lineage>
        <taxon>Bacteria</taxon>
        <taxon>Bacillati</taxon>
        <taxon>Cyanobacteriota</taxon>
        <taxon>Cyanophyceae</taxon>
        <taxon>Oscillatoriophycideae</taxon>
        <taxon>Oscillatoriales</taxon>
        <taxon>Microcoleaceae</taxon>
        <taxon>Planktothrix</taxon>
    </lineage>
</organism>
<evidence type="ECO:0000256" key="3">
    <source>
        <dbReference type="ARBA" id="ARBA00022618"/>
    </source>
</evidence>
<evidence type="ECO:0000256" key="9">
    <source>
        <dbReference type="SAM" id="Phobius"/>
    </source>
</evidence>
<dbReference type="Gene3D" id="3.10.20.310">
    <property type="entry name" value="membrane protein fhac"/>
    <property type="match status" value="1"/>
</dbReference>
<reference evidence="11" key="1">
    <citation type="submission" date="2019-10" db="EMBL/GenBank/DDBJ databases">
        <authorList>
            <consortium name="Genoscope - CEA"/>
            <person name="William W."/>
        </authorList>
    </citation>
    <scope>NUCLEOTIDE SEQUENCE [LARGE SCALE GENOMIC DNA]</scope>
    <source>
        <strain evidence="11">BBR_PRJEB10992</strain>
    </source>
</reference>
<protein>
    <submittedName>
        <fullName evidence="11">Cell division protein FtsQ</fullName>
    </submittedName>
</protein>
<dbReference type="EMBL" id="CZCU02000164">
    <property type="protein sequence ID" value="VXD25319.1"/>
    <property type="molecule type" value="Genomic_DNA"/>
</dbReference>
<comment type="caution">
    <text evidence="11">The sequence shown here is derived from an EMBL/GenBank/DDBJ whole genome shotgun (WGS) entry which is preliminary data.</text>
</comment>
<dbReference type="PANTHER" id="PTHR37820:SF1">
    <property type="entry name" value="CELL DIVISION PROTEIN FTSQ"/>
    <property type="match status" value="1"/>
</dbReference>
<sequence length="284" mass="32499">MTNLGSVSTNELGRRRQQLRRQRRLKLVQVLYQAMVVSSLAGGLFWLINQPIWLIRQPEQLKVEGNQLLSDQAVRSLLPLSYPQSLWKIQPQVLEKTLESRGQIASAHVTRQLFPPSLTINIQERQPIAVAYPPSKTSQTGGNDQIGWLDATGDWMPLENYTELEKTKQLPTLKVIGNVSQYHAYWPQVYQAISRSPIKILVINWEDPSNLILQTEMGTVHLGPYSSKFPEQLRVIDRMRNVPQQLDISQIMYFDLKNPSQPLVQMRPETTAKRTSSEEESTSN</sequence>
<evidence type="ECO:0000256" key="4">
    <source>
        <dbReference type="ARBA" id="ARBA00022692"/>
    </source>
</evidence>
<dbReference type="Pfam" id="PF08478">
    <property type="entry name" value="POTRA_1"/>
    <property type="match status" value="1"/>
</dbReference>
<dbReference type="RefSeq" id="WP_083626683.1">
    <property type="nucleotide sequence ID" value="NZ_LR734885.1"/>
</dbReference>
<evidence type="ECO:0000256" key="2">
    <source>
        <dbReference type="ARBA" id="ARBA00022475"/>
    </source>
</evidence>
<evidence type="ECO:0000256" key="6">
    <source>
        <dbReference type="ARBA" id="ARBA00023136"/>
    </source>
</evidence>
<evidence type="ECO:0000256" key="7">
    <source>
        <dbReference type="ARBA" id="ARBA00023306"/>
    </source>
</evidence>
<keyword evidence="6 9" id="KW-0472">Membrane</keyword>
<dbReference type="GO" id="GO:0005886">
    <property type="term" value="C:plasma membrane"/>
    <property type="evidence" value="ECO:0007669"/>
    <property type="project" value="TreeGrafter"/>
</dbReference>
<dbReference type="GO" id="GO:0051301">
    <property type="term" value="P:cell division"/>
    <property type="evidence" value="ECO:0007669"/>
    <property type="project" value="UniProtKB-KW"/>
</dbReference>
<evidence type="ECO:0000256" key="8">
    <source>
        <dbReference type="SAM" id="MobiDB-lite"/>
    </source>
</evidence>
<keyword evidence="12" id="KW-1185">Reference proteome</keyword>
<dbReference type="InterPro" id="IPR034746">
    <property type="entry name" value="POTRA"/>
</dbReference>
<dbReference type="PANTHER" id="PTHR37820">
    <property type="entry name" value="CELL DIVISION PROTEIN DIVIB"/>
    <property type="match status" value="1"/>
</dbReference>
<keyword evidence="4 9" id="KW-0812">Transmembrane</keyword>
<dbReference type="InterPro" id="IPR013685">
    <property type="entry name" value="POTRA_FtsQ_type"/>
</dbReference>
<evidence type="ECO:0000259" key="10">
    <source>
        <dbReference type="PROSITE" id="PS51779"/>
    </source>
</evidence>
<comment type="subcellular location">
    <subcellularLocation>
        <location evidence="1">Membrane</location>
    </subcellularLocation>
</comment>